<reference evidence="2" key="1">
    <citation type="submission" date="2023-08" db="EMBL/GenBank/DDBJ databases">
        <authorList>
            <person name="Alioto T."/>
            <person name="Alioto T."/>
            <person name="Gomez Garrido J."/>
        </authorList>
    </citation>
    <scope>NUCLEOTIDE SEQUENCE</scope>
</reference>
<feature type="region of interest" description="Disordered" evidence="1">
    <location>
        <begin position="42"/>
        <end position="74"/>
    </location>
</feature>
<feature type="region of interest" description="Disordered" evidence="1">
    <location>
        <begin position="86"/>
        <end position="110"/>
    </location>
</feature>
<dbReference type="Proteomes" id="UP001162480">
    <property type="component" value="Chromosome 5"/>
</dbReference>
<sequence>MNTTENYIFSKCYENLYSETEKMADHSQYPDVLNEGLHKTTELNEGEDFTEGKTGHIDSRDDDRENNTENHIGNVMEMIQIDVKEGQDNDKLNDDDETAKHDYSKDEKTKRSACEVADDKNVYVNNRLECKTLNGEKDVCPDKHPVKLSKRSAELDNSLPKEDGENFATNKKCIIKGGKISSISRINPHRINTATERIQNSKTNLTSSFYIPKRSRQEQPENNDGISSTRRPFEKWQNFTAHEQHLNIPKPYPRRMSSCEYRLSMVDMLYNKSERKTNYPRRRISESKVSAPLRRRSVSYLQNNNSASPKSKQGLSRSQQYRQLRDSLDIVIYEIDRLRKALKNRRSHIASQPHTSRPRRYSHLRDSLELAKLRWASKNRGSPFTALPHTSRYVPEYHQNVRPPHVHKTALRVGRRPSRYVSDYHIHVEHNSKHNRSRSQPYSQLGDLKLTRSQWALIVRRLRSTEQPHSSRYVPDYHINVEPSNSKHDRSRSQQYSQLEDLKLTRSQWEAIVRRLRSTEQPDYDINVEPFQPSSRPPESLKDTRSHQLHSPRYISDFQTIEPSYPHRDSLERNASNVGKPVSSSHNRAGRRIFTKVATKLRDKVRSIFGKKRIWAPDASFHPGSYLPKNASSAVLQTSKRIN</sequence>
<dbReference type="EMBL" id="OX597818">
    <property type="protein sequence ID" value="CAI9723200.1"/>
    <property type="molecule type" value="Genomic_DNA"/>
</dbReference>
<accession>A0AA36F430</accession>
<keyword evidence="3" id="KW-1185">Reference proteome</keyword>
<feature type="compositionally biased region" description="Polar residues" evidence="1">
    <location>
        <begin position="299"/>
        <end position="320"/>
    </location>
</feature>
<evidence type="ECO:0000313" key="3">
    <source>
        <dbReference type="Proteomes" id="UP001162480"/>
    </source>
</evidence>
<feature type="region of interest" description="Disordered" evidence="1">
    <location>
        <begin position="203"/>
        <end position="231"/>
    </location>
</feature>
<feature type="compositionally biased region" description="Polar residues" evidence="1">
    <location>
        <begin position="573"/>
        <end position="587"/>
    </location>
</feature>
<evidence type="ECO:0000313" key="2">
    <source>
        <dbReference type="EMBL" id="CAI9723200.1"/>
    </source>
</evidence>
<feature type="region of interest" description="Disordered" evidence="1">
    <location>
        <begin position="622"/>
        <end position="643"/>
    </location>
</feature>
<feature type="region of interest" description="Disordered" evidence="1">
    <location>
        <begin position="524"/>
        <end position="591"/>
    </location>
</feature>
<feature type="compositionally biased region" description="Polar residues" evidence="1">
    <location>
        <begin position="220"/>
        <end position="230"/>
    </location>
</feature>
<feature type="region of interest" description="Disordered" evidence="1">
    <location>
        <begin position="467"/>
        <end position="499"/>
    </location>
</feature>
<organism evidence="2 3">
    <name type="scientific">Octopus vulgaris</name>
    <name type="common">Common octopus</name>
    <dbReference type="NCBI Taxonomy" id="6645"/>
    <lineage>
        <taxon>Eukaryota</taxon>
        <taxon>Metazoa</taxon>
        <taxon>Spiralia</taxon>
        <taxon>Lophotrochozoa</taxon>
        <taxon>Mollusca</taxon>
        <taxon>Cephalopoda</taxon>
        <taxon>Coleoidea</taxon>
        <taxon>Octopodiformes</taxon>
        <taxon>Octopoda</taxon>
        <taxon>Incirrata</taxon>
        <taxon>Octopodidae</taxon>
        <taxon>Octopus</taxon>
    </lineage>
</organism>
<evidence type="ECO:0000256" key="1">
    <source>
        <dbReference type="SAM" id="MobiDB-lite"/>
    </source>
</evidence>
<name>A0AA36F430_OCTVU</name>
<gene>
    <name evidence="2" type="ORF">OCTVUL_1B006270</name>
</gene>
<proteinExistence type="predicted"/>
<feature type="region of interest" description="Disordered" evidence="1">
    <location>
        <begin position="279"/>
        <end position="320"/>
    </location>
</feature>
<protein>
    <submittedName>
        <fullName evidence="2">Uncharacterized protein</fullName>
    </submittedName>
</protein>
<feature type="compositionally biased region" description="Basic and acidic residues" evidence="1">
    <location>
        <begin position="50"/>
        <end position="68"/>
    </location>
</feature>
<dbReference type="AlphaFoldDB" id="A0AA36F430"/>
<feature type="compositionally biased region" description="Polar residues" evidence="1">
    <location>
        <begin position="630"/>
        <end position="643"/>
    </location>
</feature>